<accession>A0A0F9ND09</accession>
<name>A0A0F9ND09_9ZZZZ</name>
<gene>
    <name evidence="2" type="ORF">LCGC14_1042500</name>
</gene>
<feature type="region of interest" description="Disordered" evidence="1">
    <location>
        <begin position="191"/>
        <end position="212"/>
    </location>
</feature>
<proteinExistence type="predicted"/>
<dbReference type="AlphaFoldDB" id="A0A0F9ND09"/>
<protein>
    <submittedName>
        <fullName evidence="2">Uncharacterized protein</fullName>
    </submittedName>
</protein>
<evidence type="ECO:0000256" key="1">
    <source>
        <dbReference type="SAM" id="MobiDB-lite"/>
    </source>
</evidence>
<comment type="caution">
    <text evidence="2">The sequence shown here is derived from an EMBL/GenBank/DDBJ whole genome shotgun (WGS) entry which is preliminary data.</text>
</comment>
<evidence type="ECO:0000313" key="2">
    <source>
        <dbReference type="EMBL" id="KKN09847.1"/>
    </source>
</evidence>
<reference evidence="2" key="1">
    <citation type="journal article" date="2015" name="Nature">
        <title>Complex archaea that bridge the gap between prokaryotes and eukaryotes.</title>
        <authorList>
            <person name="Spang A."/>
            <person name="Saw J.H."/>
            <person name="Jorgensen S.L."/>
            <person name="Zaremba-Niedzwiedzka K."/>
            <person name="Martijn J."/>
            <person name="Lind A.E."/>
            <person name="van Eijk R."/>
            <person name="Schleper C."/>
            <person name="Guy L."/>
            <person name="Ettema T.J."/>
        </authorList>
    </citation>
    <scope>NUCLEOTIDE SEQUENCE</scope>
</reference>
<organism evidence="2">
    <name type="scientific">marine sediment metagenome</name>
    <dbReference type="NCBI Taxonomy" id="412755"/>
    <lineage>
        <taxon>unclassified sequences</taxon>
        <taxon>metagenomes</taxon>
        <taxon>ecological metagenomes</taxon>
    </lineage>
</organism>
<dbReference type="EMBL" id="LAZR01004301">
    <property type="protein sequence ID" value="KKN09847.1"/>
    <property type="molecule type" value="Genomic_DNA"/>
</dbReference>
<sequence>MITTDRHNSKTVHAATGGRYAPASERLTRSATGTRLFCAPRLAAWPAGRAFFYAAVALRGRVVPTHVRSCPPTAAAFSTRGSIPTGRGGIRDRSVVPIMPQNTRFFCCDMKPVEVAAWEASPKGLDPVASVTRDRTGNDVFSSCDGSVAKLVDAPTDGRSRPGRSMRPVPRLPVRVRPESSRFLRCAASQQRVWHPGRRSTSDTPNRSVPNPARARRTAFFFLPRDFIRPRRCDFFYAAYRENTRKPMARWGRLRVRATGCIVAVVDCSSQFAPLSFFCAAAALTKARFSSNAFGSHDPTAAAFSSTGSGEVVSRRAHERRGGGVHECLCSPGGRVEAFYRHVFFERN</sequence>
<feature type="region of interest" description="Disordered" evidence="1">
    <location>
        <begin position="1"/>
        <end position="20"/>
    </location>
</feature>